<name>C8PGG8_9BACT</name>
<accession>C8PGG8</accession>
<sequence>MNKQMDEIERLRTFLKSVRYEYKALNKIAEAQAVSRRWASDEYINLEPFYFEYNRFFKGKILKAKPKKIVNAYEYGFDAQDRVVFERQHDGKKHFFENLYFWGRDEVLKYEFGCYNKRCVGCFNIKRFIYEGGVLKSIYSAFDNNAYGIENFTYEGGKLAQRREYVEHPRAGRRNDVINYEFNAMGELSLITENGYVRYQKPDKDMSYKKLYELAAQRLLPAIKETIKKHAPACKLYCINLACDNRSLPPIIGFGSQEQRAQWLARKDGWLLWLVPDYEFRAEVEVDYETAKIFDLFNQETQLNDKYAQAKKLIWECVKQLKAGLGEFALDMTDDFTITATDCDLGNLRKDFIAINPELA</sequence>
<dbReference type="RefSeq" id="WP_005870547.1">
    <property type="nucleotide sequence ID" value="NZ_ACYG01000019.1"/>
</dbReference>
<proteinExistence type="predicted"/>
<comment type="caution">
    <text evidence="1">The sequence shown here is derived from an EMBL/GenBank/DDBJ whole genome shotgun (WGS) entry which is preliminary data.</text>
</comment>
<gene>
    <name evidence="1" type="ORF">CAMGR0001_0963</name>
</gene>
<evidence type="ECO:0000313" key="2">
    <source>
        <dbReference type="Proteomes" id="UP000005709"/>
    </source>
</evidence>
<dbReference type="AlphaFoldDB" id="C8PGG8"/>
<evidence type="ECO:0000313" key="1">
    <source>
        <dbReference type="EMBL" id="EEV18206.1"/>
    </source>
</evidence>
<keyword evidence="2" id="KW-1185">Reference proteome</keyword>
<dbReference type="STRING" id="824.CGRAC_1114"/>
<reference evidence="1 2" key="1">
    <citation type="submission" date="2009-07" db="EMBL/GenBank/DDBJ databases">
        <authorList>
            <person name="Madupu R."/>
            <person name="Sebastian Y."/>
            <person name="Durkin A.S."/>
            <person name="Torralba M."/>
            <person name="Methe B."/>
            <person name="Sutton G.G."/>
            <person name="Strausberg R.L."/>
            <person name="Nelson K.E."/>
        </authorList>
    </citation>
    <scope>NUCLEOTIDE SEQUENCE [LARGE SCALE GENOMIC DNA]</scope>
    <source>
        <strain evidence="1 2">RM3268</strain>
    </source>
</reference>
<organism evidence="1 2">
    <name type="scientific">Campylobacter gracilis RM3268</name>
    <dbReference type="NCBI Taxonomy" id="553220"/>
    <lineage>
        <taxon>Bacteria</taxon>
        <taxon>Pseudomonadati</taxon>
        <taxon>Campylobacterota</taxon>
        <taxon>Epsilonproteobacteria</taxon>
        <taxon>Campylobacterales</taxon>
        <taxon>Campylobacteraceae</taxon>
        <taxon>Campylobacter</taxon>
    </lineage>
</organism>
<dbReference type="Proteomes" id="UP000005709">
    <property type="component" value="Unassembled WGS sequence"/>
</dbReference>
<protein>
    <submittedName>
        <fullName evidence="1">Uncharacterized protein</fullName>
    </submittedName>
</protein>
<dbReference type="OrthoDB" id="1147047at2"/>
<dbReference type="EMBL" id="ACYG01000019">
    <property type="protein sequence ID" value="EEV18206.1"/>
    <property type="molecule type" value="Genomic_DNA"/>
</dbReference>
<dbReference type="eggNOG" id="ENOG5033WTC">
    <property type="taxonomic scope" value="Bacteria"/>
</dbReference>